<evidence type="ECO:0000256" key="3">
    <source>
        <dbReference type="ARBA" id="ARBA00022723"/>
    </source>
</evidence>
<dbReference type="Gene3D" id="3.40.50.80">
    <property type="entry name" value="Nucleotide-binding domain of ferredoxin-NADP reductase (FNR) module"/>
    <property type="match status" value="1"/>
</dbReference>
<dbReference type="InterPro" id="IPR017938">
    <property type="entry name" value="Riboflavin_synthase-like_b-brl"/>
</dbReference>
<proteinExistence type="predicted"/>
<dbReference type="InterPro" id="IPR036010">
    <property type="entry name" value="2Fe-2S_ferredoxin-like_sf"/>
</dbReference>
<dbReference type="InterPro" id="IPR012675">
    <property type="entry name" value="Beta-grasp_dom_sf"/>
</dbReference>
<name>A0A1Q8TDC6_9GAMM</name>
<evidence type="ECO:0000259" key="8">
    <source>
        <dbReference type="PROSITE" id="PS51384"/>
    </source>
</evidence>
<dbReference type="SUPFAM" id="SSF54292">
    <property type="entry name" value="2Fe-2S ferredoxin-like"/>
    <property type="match status" value="1"/>
</dbReference>
<dbReference type="EMBL" id="MSDQ01000020">
    <property type="protein sequence ID" value="OLO11683.1"/>
    <property type="molecule type" value="Genomic_DNA"/>
</dbReference>
<evidence type="ECO:0000256" key="4">
    <source>
        <dbReference type="ARBA" id="ARBA00023002"/>
    </source>
</evidence>
<reference evidence="9 10" key="1">
    <citation type="submission" date="2016-12" db="EMBL/GenBank/DDBJ databases">
        <title>Draft genome sequences of strains Salinicola socius SMB35, Salinicola sp. MH3R3-1 and Chromohalobacter sp. SMB17 from the Verkhnekamsk potash mining region of Russia.</title>
        <authorList>
            <person name="Mavrodi D.V."/>
            <person name="Olsson B.E."/>
            <person name="Korsakova E.S."/>
            <person name="Pyankova A."/>
            <person name="Mavrodi O.V."/>
            <person name="Plotnikova E.G."/>
        </authorList>
    </citation>
    <scope>NUCLEOTIDE SEQUENCE [LARGE SCALE GENOMIC DNA]</scope>
    <source>
        <strain evidence="9 10">SMB17</strain>
    </source>
</reference>
<accession>A0A1Q8TDC6</accession>
<dbReference type="SUPFAM" id="SSF63380">
    <property type="entry name" value="Riboflavin synthase domain-like"/>
    <property type="match status" value="1"/>
</dbReference>
<dbReference type="PANTHER" id="PTHR47354">
    <property type="entry name" value="NADH OXIDOREDUCTASE HCR"/>
    <property type="match status" value="1"/>
</dbReference>
<dbReference type="Proteomes" id="UP000186806">
    <property type="component" value="Unassembled WGS sequence"/>
</dbReference>
<feature type="domain" description="FAD-binding FR-type" evidence="8">
    <location>
        <begin position="3"/>
        <end position="104"/>
    </location>
</feature>
<keyword evidence="3" id="KW-0479">Metal-binding</keyword>
<keyword evidence="2" id="KW-0001">2Fe-2S</keyword>
<dbReference type="AlphaFoldDB" id="A0A1Q8TDC6"/>
<dbReference type="CDD" id="cd06185">
    <property type="entry name" value="PDR_like"/>
    <property type="match status" value="1"/>
</dbReference>
<dbReference type="SUPFAM" id="SSF52343">
    <property type="entry name" value="Ferredoxin reductase-like, C-terminal NADP-linked domain"/>
    <property type="match status" value="1"/>
</dbReference>
<keyword evidence="10" id="KW-1185">Reference proteome</keyword>
<keyword evidence="6" id="KW-0411">Iron-sulfur</keyword>
<dbReference type="InterPro" id="IPR050415">
    <property type="entry name" value="MRET"/>
</dbReference>
<evidence type="ECO:0000256" key="6">
    <source>
        <dbReference type="ARBA" id="ARBA00023014"/>
    </source>
</evidence>
<dbReference type="Pfam" id="PF00111">
    <property type="entry name" value="Fer2"/>
    <property type="match status" value="1"/>
</dbReference>
<dbReference type="PANTHER" id="PTHR47354:SF1">
    <property type="entry name" value="CARNITINE MONOOXYGENASE REDUCTASE SUBUNIT"/>
    <property type="match status" value="1"/>
</dbReference>
<keyword evidence="5" id="KW-0408">Iron</keyword>
<dbReference type="Gene3D" id="3.10.20.30">
    <property type="match status" value="1"/>
</dbReference>
<dbReference type="GO" id="GO:0016491">
    <property type="term" value="F:oxidoreductase activity"/>
    <property type="evidence" value="ECO:0007669"/>
    <property type="project" value="UniProtKB-KW"/>
</dbReference>
<evidence type="ECO:0000256" key="5">
    <source>
        <dbReference type="ARBA" id="ARBA00023004"/>
    </source>
</evidence>
<keyword evidence="4" id="KW-0560">Oxidoreductase</keyword>
<evidence type="ECO:0000313" key="9">
    <source>
        <dbReference type="EMBL" id="OLO11683.1"/>
    </source>
</evidence>
<dbReference type="Gene3D" id="2.40.30.10">
    <property type="entry name" value="Translation factors"/>
    <property type="match status" value="1"/>
</dbReference>
<dbReference type="InterPro" id="IPR039261">
    <property type="entry name" value="FNR_nucleotide-bd"/>
</dbReference>
<dbReference type="GO" id="GO:0051537">
    <property type="term" value="F:2 iron, 2 sulfur cluster binding"/>
    <property type="evidence" value="ECO:0007669"/>
    <property type="project" value="UniProtKB-KW"/>
</dbReference>
<dbReference type="GO" id="GO:0046872">
    <property type="term" value="F:metal ion binding"/>
    <property type="evidence" value="ECO:0007669"/>
    <property type="project" value="UniProtKB-KW"/>
</dbReference>
<dbReference type="InterPro" id="IPR017927">
    <property type="entry name" value="FAD-bd_FR_type"/>
</dbReference>
<sequence length="317" mass="34114">MTATPFDVVIESHQRLSSAIYQIELAAADGDALPPAPAGAHLEVHLPNGLVRHYSLLDDARHGRYRIGVLHDPASRGGSAFLAEQAGIGTRLRVSEPQDRFPLADDRQHYRLIGGGIGITPLVAMARRLVERGDTVEVHYLVRHRDEAAFLDELRAFLPASQLHLHASATQGRLAPRALLGNYAPETGVYACGPEGLLDALTDAAQAWPPGTLQMERFRGASQAPAARTTPCRIELARSDMQFTLAEDETLLDGLARAGAAPDSLCCEGACGTCGIPVLEGEVEHRDVLQSDAEKAANDIIYVCVSRPKGERLVLDL</sequence>
<comment type="caution">
    <text evidence="9">The sequence shown here is derived from an EMBL/GenBank/DDBJ whole genome shotgun (WGS) entry which is preliminary data.</text>
</comment>
<feature type="domain" description="2Fe-2S ferredoxin-type" evidence="7">
    <location>
        <begin position="232"/>
        <end position="317"/>
    </location>
</feature>
<evidence type="ECO:0000259" key="7">
    <source>
        <dbReference type="PROSITE" id="PS51085"/>
    </source>
</evidence>
<dbReference type="PRINTS" id="PR00409">
    <property type="entry name" value="PHDIOXRDTASE"/>
</dbReference>
<keyword evidence="1" id="KW-0285">Flavoprotein</keyword>
<dbReference type="PROSITE" id="PS51384">
    <property type="entry name" value="FAD_FR"/>
    <property type="match status" value="1"/>
</dbReference>
<dbReference type="CDD" id="cd00207">
    <property type="entry name" value="fer2"/>
    <property type="match status" value="1"/>
</dbReference>
<evidence type="ECO:0000313" key="10">
    <source>
        <dbReference type="Proteomes" id="UP000186806"/>
    </source>
</evidence>
<evidence type="ECO:0000256" key="2">
    <source>
        <dbReference type="ARBA" id="ARBA00022714"/>
    </source>
</evidence>
<evidence type="ECO:0000256" key="1">
    <source>
        <dbReference type="ARBA" id="ARBA00022630"/>
    </source>
</evidence>
<organism evidence="9 10">
    <name type="scientific">Chromohalobacter japonicus</name>
    <dbReference type="NCBI Taxonomy" id="223900"/>
    <lineage>
        <taxon>Bacteria</taxon>
        <taxon>Pseudomonadati</taxon>
        <taxon>Pseudomonadota</taxon>
        <taxon>Gammaproteobacteria</taxon>
        <taxon>Oceanospirillales</taxon>
        <taxon>Halomonadaceae</taxon>
        <taxon>Chromohalobacter</taxon>
    </lineage>
</organism>
<protein>
    <submittedName>
        <fullName evidence="9">Oxidoreductase</fullName>
    </submittedName>
</protein>
<dbReference type="InterPro" id="IPR001041">
    <property type="entry name" value="2Fe-2S_ferredoxin-type"/>
</dbReference>
<gene>
    <name evidence="9" type="ORF">BTW10_08625</name>
</gene>
<dbReference type="PROSITE" id="PS51085">
    <property type="entry name" value="2FE2S_FER_2"/>
    <property type="match status" value="1"/>
</dbReference>
<dbReference type="RefSeq" id="WP_075369055.1">
    <property type="nucleotide sequence ID" value="NZ_MSDQ01000020.1"/>
</dbReference>